<dbReference type="GO" id="GO:0005743">
    <property type="term" value="C:mitochondrial inner membrane"/>
    <property type="evidence" value="ECO:0007669"/>
    <property type="project" value="TreeGrafter"/>
</dbReference>
<keyword evidence="4 9" id="KW-0812">Transmembrane</keyword>
<dbReference type="InterPro" id="IPR027417">
    <property type="entry name" value="P-loop_NTPase"/>
</dbReference>
<dbReference type="InterPro" id="IPR003439">
    <property type="entry name" value="ABC_transporter-like_ATP-bd"/>
</dbReference>
<evidence type="ECO:0000256" key="1">
    <source>
        <dbReference type="ARBA" id="ARBA00004651"/>
    </source>
</evidence>
<dbReference type="Pfam" id="PF00005">
    <property type="entry name" value="ABC_tran"/>
    <property type="match status" value="2"/>
</dbReference>
<evidence type="ECO:0000256" key="5">
    <source>
        <dbReference type="ARBA" id="ARBA00022741"/>
    </source>
</evidence>
<dbReference type="AlphaFoldDB" id="A0A0L0FZV6"/>
<feature type="transmembrane region" description="Helical" evidence="9">
    <location>
        <begin position="665"/>
        <end position="689"/>
    </location>
</feature>
<keyword evidence="7 9" id="KW-1133">Transmembrane helix</keyword>
<dbReference type="EMBL" id="KQ241935">
    <property type="protein sequence ID" value="KNC82355.1"/>
    <property type="molecule type" value="Genomic_DNA"/>
</dbReference>
<keyword evidence="8 9" id="KW-0472">Membrane</keyword>
<dbReference type="SUPFAM" id="SSF90123">
    <property type="entry name" value="ABC transporter transmembrane region"/>
    <property type="match status" value="2"/>
</dbReference>
<feature type="domain" description="ABC transporter" evidence="10">
    <location>
        <begin position="108"/>
        <end position="342"/>
    </location>
</feature>
<dbReference type="OrthoDB" id="6500128at2759"/>
<dbReference type="eggNOG" id="KOG0055">
    <property type="taxonomic scope" value="Eukaryota"/>
</dbReference>
<evidence type="ECO:0000256" key="9">
    <source>
        <dbReference type="SAM" id="Phobius"/>
    </source>
</evidence>
<evidence type="ECO:0000259" key="11">
    <source>
        <dbReference type="PROSITE" id="PS50929"/>
    </source>
</evidence>
<feature type="transmembrane region" description="Helical" evidence="9">
    <location>
        <begin position="701"/>
        <end position="719"/>
    </location>
</feature>
<comment type="similarity">
    <text evidence="2">Belongs to the ABC transporter superfamily. ABCB family. Multidrug resistance exporter (TC 3.A.1.201) subfamily.</text>
</comment>
<dbReference type="GO" id="GO:0015421">
    <property type="term" value="F:ABC-type oligopeptide transporter activity"/>
    <property type="evidence" value="ECO:0007669"/>
    <property type="project" value="TreeGrafter"/>
</dbReference>
<dbReference type="InterPro" id="IPR039421">
    <property type="entry name" value="Type_1_exporter"/>
</dbReference>
<organism evidence="12 13">
    <name type="scientific">Sphaeroforma arctica JP610</name>
    <dbReference type="NCBI Taxonomy" id="667725"/>
    <lineage>
        <taxon>Eukaryota</taxon>
        <taxon>Ichthyosporea</taxon>
        <taxon>Ichthyophonida</taxon>
        <taxon>Sphaeroforma</taxon>
    </lineage>
</organism>
<evidence type="ECO:0000256" key="2">
    <source>
        <dbReference type="ARBA" id="ARBA00007577"/>
    </source>
</evidence>
<accession>A0A0L0FZV6</accession>
<comment type="subcellular location">
    <subcellularLocation>
        <location evidence="1">Cell membrane</location>
        <topology evidence="1">Multi-pass membrane protein</topology>
    </subcellularLocation>
</comment>
<protein>
    <submittedName>
        <fullName evidence="12">Uncharacterized protein</fullName>
    </submittedName>
</protein>
<dbReference type="InterPro" id="IPR003593">
    <property type="entry name" value="AAA+_ATPase"/>
</dbReference>
<dbReference type="GO" id="GO:0005886">
    <property type="term" value="C:plasma membrane"/>
    <property type="evidence" value="ECO:0007669"/>
    <property type="project" value="UniProtKB-SubCell"/>
</dbReference>
<evidence type="ECO:0000256" key="3">
    <source>
        <dbReference type="ARBA" id="ARBA00022448"/>
    </source>
</evidence>
<dbReference type="FunFam" id="1.20.1560.10:FF:000009">
    <property type="entry name" value="ABC transporter B family member 1"/>
    <property type="match status" value="1"/>
</dbReference>
<feature type="transmembrane region" description="Helical" evidence="9">
    <location>
        <begin position="561"/>
        <end position="579"/>
    </location>
</feature>
<dbReference type="PANTHER" id="PTHR43394">
    <property type="entry name" value="ATP-DEPENDENT PERMEASE MDL1, MITOCHONDRIAL"/>
    <property type="match status" value="1"/>
</dbReference>
<dbReference type="CDD" id="cd18578">
    <property type="entry name" value="ABC_6TM_Pgp_ABCB1_D2_like"/>
    <property type="match status" value="1"/>
</dbReference>
<sequence>MSHNHKYTSSTAFPGVVKDVTIQSHIPLQLRYGNKLAVDGEMSVGDVSTVFFSVVMGAFAIGQAVPSVTAFSEGTGTAWYIFNVIDRKPEIDNMSTEGQIPKSCKGNIKFEDVDFKYASREEKILNKMNFSIDGGKTLALVGHSGCGKSTCIQLLERYYDVSGGKISVDGVDIRDLNIQWLRSQIGIVSQMPTLFAKSIGENIAMGAAIEEDDIIASAKAANAHKFISRLPQGYDTLVGDRGAQLSGGQKQRIAIARALIRDPTIMLLDEATSALDSESERIVQEALEKASEGRSTIVIAHRLTTVQNADAIAVVEAGQIVEIGTHQELLAKGGAYSEFVQLQQMKAEDPDPEEEQMVDEMYHEATDPMARQGKRNSVLSNHSSFKHSSMKRISTKHSVGVRERVQYLRKEGADQPPAVDEIKDVDDGVIKRAFQMNADEWKLIALGLLGNLGMGAVWPGFAIIFSQLITVMTEQNQDDVNFWSLMFVALGVAVFFVQWLAITPLAISGEQLTQKMRLASFKAIMRQDVGFFDDRNNSVGVLTARLSTEAADVQGVTGNRLGSLVNVIATMGLGLTIAFTQCWLLALVVLACVPAIGIGGMLQMKMMTGFQKDGNVMFEKAGSIASETVDSIRTVLAINATDEQIEQYEEELMAPYKATVKSSQIAGVGFGFSEFCMFAIWALAFWFGAGLVDDGECSFDQMLMAINAIVFGAMMLGQVSAMMPDAGKAAISATKVFRLLDRVPPVDSESTEGESIQNVVGSIDFKGLQFSYPTRREVTVLKDLHVSIAPGKILALVGESGCGKSTLIALTERFYQLQDGTITIDGRDITKLNIMSMRDQIGLVNQEPDLFKTSVRNNIAYGRMKENDVPVTEEQIIEAAKMANAHDFIMKLPQGYDTDVGDRGSQLSGGQRQRVAIARALVRNPRILLLDEATSALDSQSERLVQEALDVASKGRTTITIAHRLSTIQNADTIAFVKEGVIVESGTYQELMKKDGHFAQLVKTQGRTM</sequence>
<evidence type="ECO:0000256" key="6">
    <source>
        <dbReference type="ARBA" id="ARBA00022840"/>
    </source>
</evidence>
<feature type="domain" description="ABC transmembrane type-1" evidence="11">
    <location>
        <begin position="445"/>
        <end position="728"/>
    </location>
</feature>
<dbReference type="Gene3D" id="3.40.50.300">
    <property type="entry name" value="P-loop containing nucleotide triphosphate hydrolases"/>
    <property type="match status" value="2"/>
</dbReference>
<gene>
    <name evidence="12" type="ORF">SARC_05368</name>
</gene>
<keyword evidence="6" id="KW-0067">ATP-binding</keyword>
<evidence type="ECO:0000313" key="13">
    <source>
        <dbReference type="Proteomes" id="UP000054560"/>
    </source>
</evidence>
<feature type="transmembrane region" description="Helical" evidence="9">
    <location>
        <begin position="441"/>
        <end position="465"/>
    </location>
</feature>
<dbReference type="CDD" id="cd03249">
    <property type="entry name" value="ABC_MTABC3_MDL1_MDL2"/>
    <property type="match status" value="2"/>
</dbReference>
<feature type="transmembrane region" description="Helical" evidence="9">
    <location>
        <begin position="585"/>
        <end position="602"/>
    </location>
</feature>
<dbReference type="SUPFAM" id="SSF52540">
    <property type="entry name" value="P-loop containing nucleoside triphosphate hydrolases"/>
    <property type="match status" value="2"/>
</dbReference>
<name>A0A0L0FZV6_9EUKA</name>
<evidence type="ECO:0000259" key="10">
    <source>
        <dbReference type="PROSITE" id="PS50893"/>
    </source>
</evidence>
<feature type="domain" description="ABC transporter" evidence="10">
    <location>
        <begin position="763"/>
        <end position="1004"/>
    </location>
</feature>
<dbReference type="Pfam" id="PF00664">
    <property type="entry name" value="ABC_membrane"/>
    <property type="match status" value="1"/>
</dbReference>
<dbReference type="RefSeq" id="XP_014156257.1">
    <property type="nucleotide sequence ID" value="XM_014300782.1"/>
</dbReference>
<evidence type="ECO:0000256" key="7">
    <source>
        <dbReference type="ARBA" id="ARBA00022989"/>
    </source>
</evidence>
<dbReference type="FunFam" id="3.40.50.300:FF:000916">
    <property type="entry name" value="ABC transporter B family member 9"/>
    <property type="match status" value="1"/>
</dbReference>
<dbReference type="SMART" id="SM00382">
    <property type="entry name" value="AAA"/>
    <property type="match status" value="2"/>
</dbReference>
<dbReference type="GeneID" id="25905872"/>
<evidence type="ECO:0000313" key="12">
    <source>
        <dbReference type="EMBL" id="KNC82355.1"/>
    </source>
</evidence>
<keyword evidence="5" id="KW-0547">Nucleotide-binding</keyword>
<dbReference type="PROSITE" id="PS00211">
    <property type="entry name" value="ABC_TRANSPORTER_1"/>
    <property type="match status" value="2"/>
</dbReference>
<keyword evidence="13" id="KW-1185">Reference proteome</keyword>
<dbReference type="PROSITE" id="PS50893">
    <property type="entry name" value="ABC_TRANSPORTER_2"/>
    <property type="match status" value="2"/>
</dbReference>
<dbReference type="InterPro" id="IPR017871">
    <property type="entry name" value="ABC_transporter-like_CS"/>
</dbReference>
<dbReference type="STRING" id="667725.A0A0L0FZV6"/>
<evidence type="ECO:0000256" key="4">
    <source>
        <dbReference type="ARBA" id="ARBA00022692"/>
    </source>
</evidence>
<dbReference type="GO" id="GO:0016887">
    <property type="term" value="F:ATP hydrolysis activity"/>
    <property type="evidence" value="ECO:0007669"/>
    <property type="project" value="InterPro"/>
</dbReference>
<dbReference type="FunFam" id="3.40.50.300:FF:000251">
    <property type="entry name" value="ABC transporter B family member 19"/>
    <property type="match status" value="1"/>
</dbReference>
<dbReference type="GO" id="GO:0005524">
    <property type="term" value="F:ATP binding"/>
    <property type="evidence" value="ECO:0007669"/>
    <property type="project" value="UniProtKB-KW"/>
</dbReference>
<feature type="transmembrane region" description="Helical" evidence="9">
    <location>
        <begin position="485"/>
        <end position="507"/>
    </location>
</feature>
<dbReference type="Gene3D" id="1.20.1560.10">
    <property type="entry name" value="ABC transporter type 1, transmembrane domain"/>
    <property type="match status" value="2"/>
</dbReference>
<keyword evidence="3" id="KW-0813">Transport</keyword>
<dbReference type="InterPro" id="IPR011527">
    <property type="entry name" value="ABC1_TM_dom"/>
</dbReference>
<dbReference type="PANTHER" id="PTHR43394:SF18">
    <property type="entry name" value="ABC TRANSPORTER B FAMILY MEMBER 11-LIKE"/>
    <property type="match status" value="1"/>
</dbReference>
<dbReference type="Proteomes" id="UP000054560">
    <property type="component" value="Unassembled WGS sequence"/>
</dbReference>
<dbReference type="InterPro" id="IPR036640">
    <property type="entry name" value="ABC1_TM_sf"/>
</dbReference>
<evidence type="ECO:0000256" key="8">
    <source>
        <dbReference type="ARBA" id="ARBA00023136"/>
    </source>
</evidence>
<dbReference type="GO" id="GO:0090374">
    <property type="term" value="P:oligopeptide export from mitochondrion"/>
    <property type="evidence" value="ECO:0007669"/>
    <property type="project" value="TreeGrafter"/>
</dbReference>
<proteinExistence type="inferred from homology"/>
<reference evidence="12 13" key="1">
    <citation type="submission" date="2011-02" db="EMBL/GenBank/DDBJ databases">
        <title>The Genome Sequence of Sphaeroforma arctica JP610.</title>
        <authorList>
            <consortium name="The Broad Institute Genome Sequencing Platform"/>
            <person name="Russ C."/>
            <person name="Cuomo C."/>
            <person name="Young S.K."/>
            <person name="Zeng Q."/>
            <person name="Gargeya S."/>
            <person name="Alvarado L."/>
            <person name="Berlin A."/>
            <person name="Chapman S.B."/>
            <person name="Chen Z."/>
            <person name="Freedman E."/>
            <person name="Gellesch M."/>
            <person name="Goldberg J."/>
            <person name="Griggs A."/>
            <person name="Gujja S."/>
            <person name="Heilman E."/>
            <person name="Heiman D."/>
            <person name="Howarth C."/>
            <person name="Mehta T."/>
            <person name="Neiman D."/>
            <person name="Pearson M."/>
            <person name="Roberts A."/>
            <person name="Saif S."/>
            <person name="Shea T."/>
            <person name="Shenoy N."/>
            <person name="Sisk P."/>
            <person name="Stolte C."/>
            <person name="Sykes S."/>
            <person name="White J."/>
            <person name="Yandava C."/>
            <person name="Burger G."/>
            <person name="Gray M.W."/>
            <person name="Holland P.W.H."/>
            <person name="King N."/>
            <person name="Lang F.B.F."/>
            <person name="Roger A.J."/>
            <person name="Ruiz-Trillo I."/>
            <person name="Haas B."/>
            <person name="Nusbaum C."/>
            <person name="Birren B."/>
        </authorList>
    </citation>
    <scope>NUCLEOTIDE SEQUENCE [LARGE SCALE GENOMIC DNA]</scope>
    <source>
        <strain evidence="12 13">JP610</strain>
    </source>
</reference>
<dbReference type="PROSITE" id="PS50929">
    <property type="entry name" value="ABC_TM1F"/>
    <property type="match status" value="1"/>
</dbReference>